<keyword evidence="2" id="KW-1185">Reference proteome</keyword>
<evidence type="ECO:0000313" key="2">
    <source>
        <dbReference type="Proteomes" id="UP001222325"/>
    </source>
</evidence>
<comment type="caution">
    <text evidence="1">The sequence shown here is derived from an EMBL/GenBank/DDBJ whole genome shotgun (WGS) entry which is preliminary data.</text>
</comment>
<protein>
    <submittedName>
        <fullName evidence="1">Uncharacterized protein</fullName>
    </submittedName>
</protein>
<name>A0AAD6U0R3_9AGAR</name>
<organism evidence="1 2">
    <name type="scientific">Mycena belliarum</name>
    <dbReference type="NCBI Taxonomy" id="1033014"/>
    <lineage>
        <taxon>Eukaryota</taxon>
        <taxon>Fungi</taxon>
        <taxon>Dikarya</taxon>
        <taxon>Basidiomycota</taxon>
        <taxon>Agaricomycotina</taxon>
        <taxon>Agaricomycetes</taxon>
        <taxon>Agaricomycetidae</taxon>
        <taxon>Agaricales</taxon>
        <taxon>Marasmiineae</taxon>
        <taxon>Mycenaceae</taxon>
        <taxon>Mycena</taxon>
    </lineage>
</organism>
<sequence length="173" mass="18360">MEQPAAGFISKHFGAQRSYTGTQSKEFALEVNLPSQPFSGPFNIRVMNGPDSRHLYLGAAGGSSGYYLASGQLGSAYLASTGMTIADSPPSSSTGPSLQALGYTAPAESQIWSMDCKTWGIKAQWTNSDASQPPTTVFYDPAVDFLGITADLDVYNGNFAEDAFSVTFTFVPL</sequence>
<accession>A0AAD6U0R3</accession>
<dbReference type="Proteomes" id="UP001222325">
    <property type="component" value="Unassembled WGS sequence"/>
</dbReference>
<proteinExistence type="predicted"/>
<gene>
    <name evidence="1" type="ORF">B0H15DRAFT_845161</name>
</gene>
<evidence type="ECO:0000313" key="1">
    <source>
        <dbReference type="EMBL" id="KAJ7086066.1"/>
    </source>
</evidence>
<dbReference type="EMBL" id="JARJCN010000032">
    <property type="protein sequence ID" value="KAJ7086066.1"/>
    <property type="molecule type" value="Genomic_DNA"/>
</dbReference>
<reference evidence="1" key="1">
    <citation type="submission" date="2023-03" db="EMBL/GenBank/DDBJ databases">
        <title>Massive genome expansion in bonnet fungi (Mycena s.s.) driven by repeated elements and novel gene families across ecological guilds.</title>
        <authorList>
            <consortium name="Lawrence Berkeley National Laboratory"/>
            <person name="Harder C.B."/>
            <person name="Miyauchi S."/>
            <person name="Viragh M."/>
            <person name="Kuo A."/>
            <person name="Thoen E."/>
            <person name="Andreopoulos B."/>
            <person name="Lu D."/>
            <person name="Skrede I."/>
            <person name="Drula E."/>
            <person name="Henrissat B."/>
            <person name="Morin E."/>
            <person name="Kohler A."/>
            <person name="Barry K."/>
            <person name="LaButti K."/>
            <person name="Morin E."/>
            <person name="Salamov A."/>
            <person name="Lipzen A."/>
            <person name="Mereny Z."/>
            <person name="Hegedus B."/>
            <person name="Baldrian P."/>
            <person name="Stursova M."/>
            <person name="Weitz H."/>
            <person name="Taylor A."/>
            <person name="Grigoriev I.V."/>
            <person name="Nagy L.G."/>
            <person name="Martin F."/>
            <person name="Kauserud H."/>
        </authorList>
    </citation>
    <scope>NUCLEOTIDE SEQUENCE</scope>
    <source>
        <strain evidence="1">CBHHK173m</strain>
    </source>
</reference>
<dbReference type="AlphaFoldDB" id="A0AAD6U0R3"/>